<evidence type="ECO:0000313" key="3">
    <source>
        <dbReference type="Proteomes" id="UP000008141"/>
    </source>
</evidence>
<name>E1Z882_CHLVA</name>
<dbReference type="Gene3D" id="3.40.50.1820">
    <property type="entry name" value="alpha/beta hydrolase"/>
    <property type="match status" value="1"/>
</dbReference>
<feature type="compositionally biased region" description="Low complexity" evidence="1">
    <location>
        <begin position="278"/>
        <end position="287"/>
    </location>
</feature>
<dbReference type="STRING" id="554065.E1Z882"/>
<dbReference type="GO" id="GO:0047746">
    <property type="term" value="F:chlorophyllase activity"/>
    <property type="evidence" value="ECO:0007669"/>
    <property type="project" value="TreeGrafter"/>
</dbReference>
<dbReference type="OMA" id="RRLCSWG"/>
<dbReference type="ESTHER" id="chlva-e1z882">
    <property type="family name" value="Chlorophyllase_Plant"/>
</dbReference>
<dbReference type="FunCoup" id="E1Z882">
    <property type="interactions" value="7"/>
</dbReference>
<feature type="compositionally biased region" description="Gly residues" evidence="1">
    <location>
        <begin position="268"/>
        <end position="277"/>
    </location>
</feature>
<dbReference type="Proteomes" id="UP000008141">
    <property type="component" value="Unassembled WGS sequence"/>
</dbReference>
<proteinExistence type="predicted"/>
<reference evidence="2 3" key="1">
    <citation type="journal article" date="2010" name="Plant Cell">
        <title>The Chlorella variabilis NC64A genome reveals adaptation to photosymbiosis, coevolution with viruses, and cryptic sex.</title>
        <authorList>
            <person name="Blanc G."/>
            <person name="Duncan G."/>
            <person name="Agarkova I."/>
            <person name="Borodovsky M."/>
            <person name="Gurnon J."/>
            <person name="Kuo A."/>
            <person name="Lindquist E."/>
            <person name="Lucas S."/>
            <person name="Pangilinan J."/>
            <person name="Polle J."/>
            <person name="Salamov A."/>
            <person name="Terry A."/>
            <person name="Yamada T."/>
            <person name="Dunigan D.D."/>
            <person name="Grigoriev I.V."/>
            <person name="Claverie J.M."/>
            <person name="Van Etten J.L."/>
        </authorList>
    </citation>
    <scope>NUCLEOTIDE SEQUENCE [LARGE SCALE GENOMIC DNA]</scope>
    <source>
        <strain evidence="2 3">NC64A</strain>
    </source>
</reference>
<sequence>MCKLRASCFPLCADNRCLLRLHVVYPRGGTSVGLKPPFPLAIITSGFLLASDQYTAYAERLASWGYTVVLWDKKETALEPMSDTLCVAFLREIVDWCGADPLLRQLADTSRVYLCGHSRGGKLSTLAALSDERVKALFLLDPVDITVYAPLGPDYPSAVAGLEGLGAQGRSLPLAVVGSGLGGDCVPAGKSAAQAPPLLHDSNYSVYFAAASAPAWEVVIRNAGHFQFLGSRGGVMDAICAVGSAPDPSVVALTQAAMVAWGETMVRGTGGSGGSGGSSVRNSSSNGRDAPPRSGSGSGDAAESGTQALPPRLRMGLDSDGNIVAGLASWDAASRLFATSEQAQALLAGSGGGGAAADIDIRLKNFEIVVYQE</sequence>
<dbReference type="GO" id="GO:0015996">
    <property type="term" value="P:chlorophyll catabolic process"/>
    <property type="evidence" value="ECO:0007669"/>
    <property type="project" value="TreeGrafter"/>
</dbReference>
<organism evidence="3">
    <name type="scientific">Chlorella variabilis</name>
    <name type="common">Green alga</name>
    <dbReference type="NCBI Taxonomy" id="554065"/>
    <lineage>
        <taxon>Eukaryota</taxon>
        <taxon>Viridiplantae</taxon>
        <taxon>Chlorophyta</taxon>
        <taxon>core chlorophytes</taxon>
        <taxon>Trebouxiophyceae</taxon>
        <taxon>Chlorellales</taxon>
        <taxon>Chlorellaceae</taxon>
        <taxon>Chlorella clade</taxon>
        <taxon>Chlorella</taxon>
    </lineage>
</organism>
<dbReference type="eggNOG" id="ENOG502QRKW">
    <property type="taxonomic scope" value="Eukaryota"/>
</dbReference>
<keyword evidence="3" id="KW-1185">Reference proteome</keyword>
<evidence type="ECO:0000256" key="1">
    <source>
        <dbReference type="SAM" id="MobiDB-lite"/>
    </source>
</evidence>
<dbReference type="KEGG" id="cvr:CHLNCDRAFT_50739"/>
<dbReference type="SUPFAM" id="SSF53474">
    <property type="entry name" value="alpha/beta-Hydrolases"/>
    <property type="match status" value="1"/>
</dbReference>
<gene>
    <name evidence="2" type="ORF">CHLNCDRAFT_50739</name>
</gene>
<dbReference type="RefSeq" id="XP_005850152.1">
    <property type="nucleotide sequence ID" value="XM_005850090.1"/>
</dbReference>
<evidence type="ECO:0008006" key="4">
    <source>
        <dbReference type="Google" id="ProtNLM"/>
    </source>
</evidence>
<dbReference type="InterPro" id="IPR017395">
    <property type="entry name" value="Chlorophyllase-like"/>
</dbReference>
<accession>E1Z882</accession>
<dbReference type="AlphaFoldDB" id="E1Z882"/>
<dbReference type="GeneID" id="17357787"/>
<feature type="region of interest" description="Disordered" evidence="1">
    <location>
        <begin position="267"/>
        <end position="313"/>
    </location>
</feature>
<dbReference type="EMBL" id="GL433838">
    <property type="protein sequence ID" value="EFN58050.1"/>
    <property type="molecule type" value="Genomic_DNA"/>
</dbReference>
<dbReference type="OrthoDB" id="2093222at2759"/>
<evidence type="ECO:0000313" key="2">
    <source>
        <dbReference type="EMBL" id="EFN58050.1"/>
    </source>
</evidence>
<protein>
    <recommendedName>
        <fullName evidence="4">Chlorophyllase</fullName>
    </recommendedName>
</protein>
<dbReference type="PANTHER" id="PTHR33428:SF14">
    <property type="entry name" value="CARBOXYLESTERASE TYPE B DOMAIN-CONTAINING PROTEIN"/>
    <property type="match status" value="1"/>
</dbReference>
<dbReference type="InterPro" id="IPR029058">
    <property type="entry name" value="AB_hydrolase_fold"/>
</dbReference>
<dbReference type="Pfam" id="PF07224">
    <property type="entry name" value="Chlorophyllase"/>
    <property type="match status" value="1"/>
</dbReference>
<dbReference type="InParanoid" id="E1Z882"/>
<dbReference type="PANTHER" id="PTHR33428">
    <property type="entry name" value="CHLOROPHYLLASE-2, CHLOROPLASTIC"/>
    <property type="match status" value="1"/>
</dbReference>